<evidence type="ECO:0000256" key="1">
    <source>
        <dbReference type="SAM" id="MobiDB-lite"/>
    </source>
</evidence>
<organism evidence="2">
    <name type="scientific">Petromyces alliaceus</name>
    <name type="common">Aspergillus alliaceus</name>
    <dbReference type="NCBI Taxonomy" id="209559"/>
    <lineage>
        <taxon>Eukaryota</taxon>
        <taxon>Fungi</taxon>
        <taxon>Dikarya</taxon>
        <taxon>Ascomycota</taxon>
        <taxon>Pezizomycotina</taxon>
        <taxon>Eurotiomycetes</taxon>
        <taxon>Eurotiomycetidae</taxon>
        <taxon>Eurotiales</taxon>
        <taxon>Aspergillaceae</taxon>
        <taxon>Aspergillus</taxon>
        <taxon>Aspergillus subgen. Circumdati</taxon>
    </lineage>
</organism>
<reference evidence="2" key="1">
    <citation type="submission" date="2019-04" db="EMBL/GenBank/DDBJ databases">
        <title>Friends and foes A comparative genomics studyof 23 Aspergillus species from section Flavi.</title>
        <authorList>
            <consortium name="DOE Joint Genome Institute"/>
            <person name="Kjaerbolling I."/>
            <person name="Vesth T."/>
            <person name="Frisvad J.C."/>
            <person name="Nybo J.L."/>
            <person name="Theobald S."/>
            <person name="Kildgaard S."/>
            <person name="Isbrandt T."/>
            <person name="Kuo A."/>
            <person name="Sato A."/>
            <person name="Lyhne E.K."/>
            <person name="Kogle M.E."/>
            <person name="Wiebenga A."/>
            <person name="Kun R.S."/>
            <person name="Lubbers R.J."/>
            <person name="Makela M.R."/>
            <person name="Barry K."/>
            <person name="Chovatia M."/>
            <person name="Clum A."/>
            <person name="Daum C."/>
            <person name="Haridas S."/>
            <person name="He G."/>
            <person name="LaButti K."/>
            <person name="Lipzen A."/>
            <person name="Mondo S."/>
            <person name="Riley R."/>
            <person name="Salamov A."/>
            <person name="Simmons B.A."/>
            <person name="Magnuson J.K."/>
            <person name="Henrissat B."/>
            <person name="Mortensen U.H."/>
            <person name="Larsen T.O."/>
            <person name="Devries R.P."/>
            <person name="Grigoriev I.V."/>
            <person name="Machida M."/>
            <person name="Baker S.E."/>
            <person name="Andersen M.R."/>
        </authorList>
    </citation>
    <scope>NUCLEOTIDE SEQUENCE [LARGE SCALE GENOMIC DNA]</scope>
    <source>
        <strain evidence="2">IBT 14317</strain>
    </source>
</reference>
<sequence>MSVAPSTERDSPAPAIECRHWRKQQRVFYRTLIRQGVNTPTAREEAPDGRLFKDQRTTQALLEMLSTTAIGYAQGDKTRAEVTPTQPGLPRRARPSAFARIRWIRQGKGKETEGPDDRRVIPGDQME</sequence>
<dbReference type="AlphaFoldDB" id="A0A5N7BQQ4"/>
<accession>A0A5N7BQQ4</accession>
<gene>
    <name evidence="2" type="ORF">BDV23DRAFT_167433</name>
</gene>
<feature type="compositionally biased region" description="Basic and acidic residues" evidence="1">
    <location>
        <begin position="108"/>
        <end position="121"/>
    </location>
</feature>
<dbReference type="EMBL" id="ML735395">
    <property type="protein sequence ID" value="KAE8384166.1"/>
    <property type="molecule type" value="Genomic_DNA"/>
</dbReference>
<evidence type="ECO:0000313" key="2">
    <source>
        <dbReference type="EMBL" id="KAE8384166.1"/>
    </source>
</evidence>
<protein>
    <submittedName>
        <fullName evidence="2">Uncharacterized protein</fullName>
    </submittedName>
</protein>
<name>A0A5N7BQQ4_PETAA</name>
<feature type="region of interest" description="Disordered" evidence="1">
    <location>
        <begin position="76"/>
        <end position="95"/>
    </location>
</feature>
<dbReference type="Proteomes" id="UP000326877">
    <property type="component" value="Unassembled WGS sequence"/>
</dbReference>
<feature type="region of interest" description="Disordered" evidence="1">
    <location>
        <begin position="105"/>
        <end position="127"/>
    </location>
</feature>
<proteinExistence type="predicted"/>